<evidence type="ECO:0000256" key="1">
    <source>
        <dbReference type="SAM" id="MobiDB-lite"/>
    </source>
</evidence>
<accession>A0ABW4UUG4</accession>
<name>A0ABW4UUG4_9BACL</name>
<feature type="compositionally biased region" description="Low complexity" evidence="1">
    <location>
        <begin position="106"/>
        <end position="115"/>
    </location>
</feature>
<gene>
    <name evidence="2" type="ORF">ACFSGI_09055</name>
</gene>
<dbReference type="RefSeq" id="WP_204823804.1">
    <property type="nucleotide sequence ID" value="NZ_JBHUGF010000010.1"/>
</dbReference>
<protein>
    <recommendedName>
        <fullName evidence="4">Large polyvalent protein associated domain-containing protein</fullName>
    </recommendedName>
</protein>
<comment type="caution">
    <text evidence="2">The sequence shown here is derived from an EMBL/GenBank/DDBJ whole genome shotgun (WGS) entry which is preliminary data.</text>
</comment>
<evidence type="ECO:0000313" key="3">
    <source>
        <dbReference type="Proteomes" id="UP001597403"/>
    </source>
</evidence>
<feature type="region of interest" description="Disordered" evidence="1">
    <location>
        <begin position="96"/>
        <end position="116"/>
    </location>
</feature>
<reference evidence="3" key="1">
    <citation type="journal article" date="2019" name="Int. J. Syst. Evol. Microbiol.">
        <title>The Global Catalogue of Microorganisms (GCM) 10K type strain sequencing project: providing services to taxonomists for standard genome sequencing and annotation.</title>
        <authorList>
            <consortium name="The Broad Institute Genomics Platform"/>
            <consortium name="The Broad Institute Genome Sequencing Center for Infectious Disease"/>
            <person name="Wu L."/>
            <person name="Ma J."/>
        </authorList>
    </citation>
    <scope>NUCLEOTIDE SEQUENCE [LARGE SCALE GENOMIC DNA]</scope>
    <source>
        <strain evidence="3">CGMCC 1.15067</strain>
    </source>
</reference>
<evidence type="ECO:0008006" key="4">
    <source>
        <dbReference type="Google" id="ProtNLM"/>
    </source>
</evidence>
<dbReference type="Proteomes" id="UP001597403">
    <property type="component" value="Unassembled WGS sequence"/>
</dbReference>
<keyword evidence="3" id="KW-1185">Reference proteome</keyword>
<dbReference type="EMBL" id="JBHUGF010000010">
    <property type="protein sequence ID" value="MFD1990105.1"/>
    <property type="molecule type" value="Genomic_DNA"/>
</dbReference>
<sequence length="1532" mass="166370">MAESFLTKRRKELGIGNNDKSVDAADKNVSFLTRRRIELGIGNDVLPSTKLRNELPETIKNARTGNFMDTTLGQSGINPAAQSIISSATGIKAPFKPSMVQPTAPPSATTTGTSGNYTDIYNQRKAEIADGGTARSFFGNGIYDNVIAPFATGANYLAYGNPLGALVSRTGNSAASLTGPAVAPKPSVGIPLADKTADVLGTIAGFGFNPAGVGVAGQGLISAPYKIADQTLSKGLGGYIAKSAANAIENPKTAKLVTTGLTNAYRGTIAGGITGGATSLLRGESSGEEVGSSALLGAALGGIGDAAFGAIAESLFSRLMRQNGIKGAEQSEILGLPASRKETRINTAQQRSTLAPNTEPVVNPYTFGLPEATPGTLQRNTQFNQSVSKLQGVTSELEALQTKHAQNIITEYQSLKTVRNTKGKKPDWYREIVSTTGKPPTNRQLFELAGQRVVPGKDLEQAYLKLQQSELRQQSQRLDPSSVTTDAPLSLNRLSTNVNGQIPKINEPKVRKQSVVNPTSIKADDYHMINDVDTPIAPVIDNVPTPQRANDIPATQANSTVPTAPIAQQRGFVSTLANSEKTPNAFTEQLRQSDSATYEPITNEATLNLANGRLGNIETARVYVMSKSKFTAEKAATAQRLIDHYNSRGQTDAAVEVAEKLSEEATNAGQFIQALSMYNRLSPEGTLKFINNRVDAINDKLPTRAKKVVVTDETKQSVMELATASQKMTGIKTLSNDVIDIVTKAKNGEKLSDADTDALQRFVSETQTFVKDASKRTRSMQTPRLSENVRKRDQIASFLDAQETAARERIEARRNRLSSTPLDVWADYSIIGASKMAKGTIKFADWSEEMVKELGEDIRPILPSLYDRATETFGKSKNKVTQIESDNNVKLVNKIIRDRQLTGQDADSLLITARKVAVLSGEEKKLASQDLQKILQSFDKPGIGRKLSSLQTTAQLLNPKTQVRNVIGNELFYRTERLNKLIATPLDIARSKITGGERYVTFKTNNQGEFWSNWMKGAKAGWNGTNINGLQSQFDLSAPAFKGKYNPMTYMEKALGASLRSFDNAAYMRAYNNTLGEMGTLDAINKGIKGQAAIKEHVQNYIVKASDDVTQLADNYGRYITFQDNNALSMGLSRFKRALNFQKDFGAGDLILKYPKTPGALLMRALEYSPAGFIRSASLINKGLRYAEKDKLPEAALAVSRAILGTVGFAGMGYALMDNGVLTTAASKDRDIRALAQSAGQSDYQINFSALGRYIESGFKKQEPKAKEGDILYTYDWAQPIALSLSVGAEANKNIKEGKEAEKLIGGIGMTAINSLSGGLNTLTEQSVLRGLKDAAQGYPGQTFADKLFEIIGTLPPSFIPTLSNQIRQTNDNTKREVYSSNIIDKSFNQTINRIPGLEKKLPAKFDSLGQQAQNYQDPSLFNIFVNPGELTRYKLSPNAQMVMDLINETDDESLAPRVPTKSIQGNKLTGEQFSRLSELQGGLINEGISNLNPDYPSNIKAKVLDRLYDQSGKTARKQLFEEFKLKDNREK</sequence>
<proteinExistence type="predicted"/>
<evidence type="ECO:0000313" key="2">
    <source>
        <dbReference type="EMBL" id="MFD1990105.1"/>
    </source>
</evidence>
<organism evidence="2 3">
    <name type="scientific">Paenibacillus nicotianae</name>
    <dbReference type="NCBI Taxonomy" id="1526551"/>
    <lineage>
        <taxon>Bacteria</taxon>
        <taxon>Bacillati</taxon>
        <taxon>Bacillota</taxon>
        <taxon>Bacilli</taxon>
        <taxon>Bacillales</taxon>
        <taxon>Paenibacillaceae</taxon>
        <taxon>Paenibacillus</taxon>
    </lineage>
</organism>